<sequence length="314" mass="35491">MQRGRFPEKRASASPQTSAPKLAGPATVKMLVGPDGKEFVIPRKLLASCAYFRQRIEESARVANFEKGGQPQLVMNLEDQCPDMFELFAHWISERRNFDKFIDAAEARRACRELHWDLVNLHLFAAQVDLPALQDSAMDAIQDVYLRCNWDISPKLIAYVYTACDPQESCRLRKWIVAMTAWTLGGVVGTEMADGIRMLFEQCPDFFAEYHSHTRKMARSGLEGHFKNPQLRLPSNNLRGEERQFGFRQCSFHTHRSTVGQGRCPHAVSLSPLVPSPYTDGYVESDSDRGESRFGSHMVSPTSDTIPESDLETS</sequence>
<proteinExistence type="predicted"/>
<dbReference type="EMBL" id="MU394310">
    <property type="protein sequence ID" value="KAI6087097.1"/>
    <property type="molecule type" value="Genomic_DNA"/>
</dbReference>
<evidence type="ECO:0000313" key="1">
    <source>
        <dbReference type="EMBL" id="KAI6087097.1"/>
    </source>
</evidence>
<comment type="caution">
    <text evidence="1">The sequence shown here is derived from an EMBL/GenBank/DDBJ whole genome shotgun (WGS) entry which is preliminary data.</text>
</comment>
<accession>A0ACC0D316</accession>
<name>A0ACC0D316_9PEZI</name>
<organism evidence="1 2">
    <name type="scientific">Hypoxylon rubiginosum</name>
    <dbReference type="NCBI Taxonomy" id="110542"/>
    <lineage>
        <taxon>Eukaryota</taxon>
        <taxon>Fungi</taxon>
        <taxon>Dikarya</taxon>
        <taxon>Ascomycota</taxon>
        <taxon>Pezizomycotina</taxon>
        <taxon>Sordariomycetes</taxon>
        <taxon>Xylariomycetidae</taxon>
        <taxon>Xylariales</taxon>
        <taxon>Hypoxylaceae</taxon>
        <taxon>Hypoxylon</taxon>
    </lineage>
</organism>
<evidence type="ECO:0000313" key="2">
    <source>
        <dbReference type="Proteomes" id="UP001497680"/>
    </source>
</evidence>
<gene>
    <name evidence="1" type="ORF">F4821DRAFT_119081</name>
</gene>
<keyword evidence="2" id="KW-1185">Reference proteome</keyword>
<protein>
    <submittedName>
        <fullName evidence="1">Uncharacterized protein</fullName>
    </submittedName>
</protein>
<dbReference type="Proteomes" id="UP001497680">
    <property type="component" value="Unassembled WGS sequence"/>
</dbReference>
<reference evidence="1 2" key="1">
    <citation type="journal article" date="2022" name="New Phytol.">
        <title>Ecological generalism drives hyperdiversity of secondary metabolite gene clusters in xylarialean endophytes.</title>
        <authorList>
            <person name="Franco M.E.E."/>
            <person name="Wisecaver J.H."/>
            <person name="Arnold A.E."/>
            <person name="Ju Y.M."/>
            <person name="Slot J.C."/>
            <person name="Ahrendt S."/>
            <person name="Moore L.P."/>
            <person name="Eastman K.E."/>
            <person name="Scott K."/>
            <person name="Konkel Z."/>
            <person name="Mondo S.J."/>
            <person name="Kuo A."/>
            <person name="Hayes R.D."/>
            <person name="Haridas S."/>
            <person name="Andreopoulos B."/>
            <person name="Riley R."/>
            <person name="LaButti K."/>
            <person name="Pangilinan J."/>
            <person name="Lipzen A."/>
            <person name="Amirebrahimi M."/>
            <person name="Yan J."/>
            <person name="Adam C."/>
            <person name="Keymanesh K."/>
            <person name="Ng V."/>
            <person name="Louie K."/>
            <person name="Northen T."/>
            <person name="Drula E."/>
            <person name="Henrissat B."/>
            <person name="Hsieh H.M."/>
            <person name="Youens-Clark K."/>
            <person name="Lutzoni F."/>
            <person name="Miadlikowska J."/>
            <person name="Eastwood D.C."/>
            <person name="Hamelin R.C."/>
            <person name="Grigoriev I.V."/>
            <person name="U'Ren J.M."/>
        </authorList>
    </citation>
    <scope>NUCLEOTIDE SEQUENCE [LARGE SCALE GENOMIC DNA]</scope>
    <source>
        <strain evidence="1 2">ER1909</strain>
    </source>
</reference>